<evidence type="ECO:0000313" key="3">
    <source>
        <dbReference type="Proteomes" id="UP000199337"/>
    </source>
</evidence>
<evidence type="ECO:0000256" key="1">
    <source>
        <dbReference type="SAM" id="Phobius"/>
    </source>
</evidence>
<keyword evidence="1" id="KW-0472">Membrane</keyword>
<evidence type="ECO:0000313" key="2">
    <source>
        <dbReference type="EMBL" id="SFH40979.1"/>
    </source>
</evidence>
<evidence type="ECO:0008006" key="4">
    <source>
        <dbReference type="Google" id="ProtNLM"/>
    </source>
</evidence>
<keyword evidence="3" id="KW-1185">Reference proteome</keyword>
<keyword evidence="1" id="KW-1133">Transmembrane helix</keyword>
<sequence>MKKPRVLSTTPAAGVKVQLVVAAAALVTVYYRMPLPFLLLILYLFYLVWSYYWTLMSCRSTVGESSAAPVNIFAGETFSRDFRFYNGWLFPLVRCGISFLLPARLTCSSDVPIAISKLSGDSDIDSATTLQVFPVWNSCTVFYAWLPEKKEITVRLQFKAPSRGIYYLPPPCLFVGDPSGLFRGMNQVGREQHLYVFPRLESAGDIFKTLDLQENNREDSFGLEDRYQAQGVRDYQMSDSPKSINWYATARANSLKTNIYQRKDSEFCLVVLDLSAAGQSIYADNSARLEDPSLEKAISLAAGIALFHLEQGAMTAFFTNAPTLRWEISDSGPRPDRAGAYMKRISQITALDFAGGTPQAQKILKLCASIDETNRAKPEAQQKLWSLIQKIPANTLIYLLAYHDPPQNWLNTEENSDHASHDPAGFYSPQKLAGLASSRVRLINLSKGRGPK</sequence>
<protein>
    <recommendedName>
        <fullName evidence="4">DUF58 domain-containing protein</fullName>
    </recommendedName>
</protein>
<keyword evidence="1" id="KW-0812">Transmembrane</keyword>
<feature type="transmembrane region" description="Helical" evidence="1">
    <location>
        <begin position="37"/>
        <end position="55"/>
    </location>
</feature>
<reference evidence="3" key="1">
    <citation type="submission" date="2016-10" db="EMBL/GenBank/DDBJ databases">
        <authorList>
            <person name="Varghese N."/>
            <person name="Submissions S."/>
        </authorList>
    </citation>
    <scope>NUCLEOTIDE SEQUENCE [LARGE SCALE GENOMIC DNA]</scope>
    <source>
        <strain evidence="3">DSM 17038</strain>
    </source>
</reference>
<name>A0A1I2ZTZ1_9FIRM</name>
<dbReference type="PANTHER" id="PTHR34351:SF2">
    <property type="entry name" value="DUF58 DOMAIN-CONTAINING PROTEIN"/>
    <property type="match status" value="1"/>
</dbReference>
<proteinExistence type="predicted"/>
<gene>
    <name evidence="2" type="ORF">SAMN05660649_05105</name>
</gene>
<dbReference type="Proteomes" id="UP000199337">
    <property type="component" value="Unassembled WGS sequence"/>
</dbReference>
<dbReference type="OrthoDB" id="9789943at2"/>
<dbReference type="STRING" id="341036.SAMN05660649_05105"/>
<accession>A0A1I2ZTZ1</accession>
<dbReference type="RefSeq" id="WP_092476193.1">
    <property type="nucleotide sequence ID" value="NZ_FOOX01000038.1"/>
</dbReference>
<dbReference type="AlphaFoldDB" id="A0A1I2ZTZ1"/>
<organism evidence="2 3">
    <name type="scientific">Desulfotruncus arcticus DSM 17038</name>
    <dbReference type="NCBI Taxonomy" id="1121424"/>
    <lineage>
        <taxon>Bacteria</taxon>
        <taxon>Bacillati</taxon>
        <taxon>Bacillota</taxon>
        <taxon>Clostridia</taxon>
        <taxon>Eubacteriales</taxon>
        <taxon>Desulfallaceae</taxon>
        <taxon>Desulfotruncus</taxon>
    </lineage>
</organism>
<dbReference type="EMBL" id="FOOX01000038">
    <property type="protein sequence ID" value="SFH40979.1"/>
    <property type="molecule type" value="Genomic_DNA"/>
</dbReference>
<dbReference type="PANTHER" id="PTHR34351">
    <property type="entry name" value="SLR1927 PROTEIN-RELATED"/>
    <property type="match status" value="1"/>
</dbReference>